<dbReference type="Proteomes" id="UP001500880">
    <property type="component" value="Unassembled WGS sequence"/>
</dbReference>
<evidence type="ECO:0000256" key="1">
    <source>
        <dbReference type="ARBA" id="ARBA00004236"/>
    </source>
</evidence>
<feature type="region of interest" description="Disordered" evidence="5">
    <location>
        <begin position="34"/>
        <end position="57"/>
    </location>
</feature>
<keyword evidence="6" id="KW-0732">Signal</keyword>
<evidence type="ECO:0000256" key="4">
    <source>
        <dbReference type="ARBA" id="ARBA00023136"/>
    </source>
</evidence>
<evidence type="ECO:0000313" key="9">
    <source>
        <dbReference type="Proteomes" id="UP001500880"/>
    </source>
</evidence>
<evidence type="ECO:0000256" key="2">
    <source>
        <dbReference type="ARBA" id="ARBA00022448"/>
    </source>
</evidence>
<dbReference type="InterPro" id="IPR007210">
    <property type="entry name" value="ABC_Gly_betaine_transp_sub-bd"/>
</dbReference>
<keyword evidence="9" id="KW-1185">Reference proteome</keyword>
<keyword evidence="2" id="KW-0813">Transport</keyword>
<dbReference type="RefSeq" id="WP_343842813.1">
    <property type="nucleotide sequence ID" value="NZ_BAAADO010000007.1"/>
</dbReference>
<dbReference type="Pfam" id="PF04069">
    <property type="entry name" value="OpuAC"/>
    <property type="match status" value="1"/>
</dbReference>
<feature type="signal peptide" evidence="6">
    <location>
        <begin position="1"/>
        <end position="31"/>
    </location>
</feature>
<name>A0ABN1BM74_9BACI</name>
<keyword evidence="4" id="KW-0472">Membrane</keyword>
<comment type="caution">
    <text evidence="8">The sequence shown here is derived from an EMBL/GenBank/DDBJ whole genome shotgun (WGS) entry which is preliminary data.</text>
</comment>
<comment type="subcellular location">
    <subcellularLocation>
        <location evidence="1">Cell membrane</location>
    </subcellularLocation>
</comment>
<feature type="domain" description="ABC-type glycine betaine transport system substrate-binding" evidence="7">
    <location>
        <begin position="65"/>
        <end position="309"/>
    </location>
</feature>
<gene>
    <name evidence="8" type="ORF">GCM10008986_29990</name>
</gene>
<dbReference type="CDD" id="cd13639">
    <property type="entry name" value="PBP2_OpuAC_like"/>
    <property type="match status" value="1"/>
</dbReference>
<organism evidence="8 9">
    <name type="scientific">Salinibacillus aidingensis</name>
    <dbReference type="NCBI Taxonomy" id="237684"/>
    <lineage>
        <taxon>Bacteria</taxon>
        <taxon>Bacillati</taxon>
        <taxon>Bacillota</taxon>
        <taxon>Bacilli</taxon>
        <taxon>Bacillales</taxon>
        <taxon>Bacillaceae</taxon>
        <taxon>Salinibacillus</taxon>
    </lineage>
</organism>
<dbReference type="SUPFAM" id="SSF53850">
    <property type="entry name" value="Periplasmic binding protein-like II"/>
    <property type="match status" value="1"/>
</dbReference>
<reference evidence="8 9" key="1">
    <citation type="journal article" date="2019" name="Int. J. Syst. Evol. Microbiol.">
        <title>The Global Catalogue of Microorganisms (GCM) 10K type strain sequencing project: providing services to taxonomists for standard genome sequencing and annotation.</title>
        <authorList>
            <consortium name="The Broad Institute Genomics Platform"/>
            <consortium name="The Broad Institute Genome Sequencing Center for Infectious Disease"/>
            <person name="Wu L."/>
            <person name="Ma J."/>
        </authorList>
    </citation>
    <scope>NUCLEOTIDE SEQUENCE [LARGE SCALE GENOMIC DNA]</scope>
    <source>
        <strain evidence="8 9">JCM 12389</strain>
    </source>
</reference>
<dbReference type="PANTHER" id="PTHR47737">
    <property type="entry name" value="GLYCINE BETAINE/PROLINE BETAINE TRANSPORT SYSTEM PERMEASE PROTEIN PROW"/>
    <property type="match status" value="1"/>
</dbReference>
<evidence type="ECO:0000256" key="5">
    <source>
        <dbReference type="SAM" id="MobiDB-lite"/>
    </source>
</evidence>
<dbReference type="EMBL" id="BAAADO010000007">
    <property type="protein sequence ID" value="GAA0500659.1"/>
    <property type="molecule type" value="Genomic_DNA"/>
</dbReference>
<evidence type="ECO:0000313" key="8">
    <source>
        <dbReference type="EMBL" id="GAA0500659.1"/>
    </source>
</evidence>
<accession>A0ABN1BM74</accession>
<protein>
    <recommendedName>
        <fullName evidence="7">ABC-type glycine betaine transport system substrate-binding domain-containing protein</fullName>
    </recommendedName>
</protein>
<dbReference type="Gene3D" id="3.40.190.100">
    <property type="entry name" value="Glycine betaine-binding periplasmic protein, domain 2"/>
    <property type="match status" value="1"/>
</dbReference>
<evidence type="ECO:0000259" key="7">
    <source>
        <dbReference type="Pfam" id="PF04069"/>
    </source>
</evidence>
<feature type="chain" id="PRO_5046418737" description="ABC-type glycine betaine transport system substrate-binding domain-containing protein" evidence="6">
    <location>
        <begin position="32"/>
        <end position="325"/>
    </location>
</feature>
<evidence type="ECO:0000256" key="6">
    <source>
        <dbReference type="SAM" id="SignalP"/>
    </source>
</evidence>
<keyword evidence="3" id="KW-1003">Cell membrane</keyword>
<sequence>MGGIIIFKDRKIKFGLTVFALMLMMFLAACGGDSNEEDNSNSSDDKNSEETTEGPAIGQKDLTQPYVAWARETVSTHMLAELLEMVGYNVELSQVEAGPMWSSVAEGSADFHTSAWLPATHASYWEEYQGDIVKVKQVLDKAPLALTVPSYMEDVNSIEDLKGNEELGESVDWEIVGIDPGAGIMQNTQQVFEEYGLENWNLTSSSEAAMLAALQSAIENEEPIIVPLWKPHWAFGTMDLKMLEDPQEIYGGDGDQVYTVARKGLKEDAPRAYKVMEQYNENYEMLEEMMPKVHKDGQDPADVVKEFIENNPDKVDEWLKGIPRE</sequence>
<evidence type="ECO:0000256" key="3">
    <source>
        <dbReference type="ARBA" id="ARBA00022475"/>
    </source>
</evidence>
<proteinExistence type="predicted"/>
<dbReference type="PANTHER" id="PTHR47737:SF1">
    <property type="entry name" value="GLYCINE BETAINE_PROLINE BETAINE TRANSPORT SYSTEM PERMEASE PROTEIN PROW"/>
    <property type="match status" value="1"/>
</dbReference>
<dbReference type="Gene3D" id="3.10.105.10">
    <property type="entry name" value="Dipeptide-binding Protein, Domain 3"/>
    <property type="match status" value="2"/>
</dbReference>